<protein>
    <submittedName>
        <fullName evidence="2">Uncharacterized protein</fullName>
    </submittedName>
</protein>
<reference evidence="2" key="2">
    <citation type="submission" date="2020-09" db="EMBL/GenBank/DDBJ databases">
        <authorList>
            <person name="Sun Q."/>
            <person name="Zhou Y."/>
        </authorList>
    </citation>
    <scope>NUCLEOTIDE SEQUENCE</scope>
    <source>
        <strain evidence="2">CGMCC 1.16067</strain>
    </source>
</reference>
<evidence type="ECO:0000256" key="1">
    <source>
        <dbReference type="SAM" id="SignalP"/>
    </source>
</evidence>
<dbReference type="EMBL" id="BMKQ01000001">
    <property type="protein sequence ID" value="GGF37437.1"/>
    <property type="molecule type" value="Genomic_DNA"/>
</dbReference>
<comment type="caution">
    <text evidence="2">The sequence shown here is derived from an EMBL/GenBank/DDBJ whole genome shotgun (WGS) entry which is preliminary data.</text>
</comment>
<keyword evidence="1" id="KW-0732">Signal</keyword>
<reference evidence="2" key="1">
    <citation type="journal article" date="2014" name="Int. J. Syst. Evol. Microbiol.">
        <title>Complete genome sequence of Corynebacterium casei LMG S-19264T (=DSM 44701T), isolated from a smear-ripened cheese.</title>
        <authorList>
            <consortium name="US DOE Joint Genome Institute (JGI-PGF)"/>
            <person name="Walter F."/>
            <person name="Albersmeier A."/>
            <person name="Kalinowski J."/>
            <person name="Ruckert C."/>
        </authorList>
    </citation>
    <scope>NUCLEOTIDE SEQUENCE</scope>
    <source>
        <strain evidence="2">CGMCC 1.16067</strain>
    </source>
</reference>
<feature type="signal peptide" evidence="1">
    <location>
        <begin position="1"/>
        <end position="25"/>
    </location>
</feature>
<sequence length="200" mass="19231">MRKLPTALATLGAAGVLAFSGPAFAAGSYTVTAGGQSTGTTAFTGTAGSISFTTPGADLSCGGGTAGGTLNLGTSDGTGIADISSASFSDCVGPLGIPLDVTQTGDWTLNATGTPGAVTDGSITGVSAHVSNPDGQCDFDVTGAVDGNFDSANQQLNVTSGNVLTLSNVNGCFGILNDGDTADFSATYDVVADAGAIAIS</sequence>
<name>A0A917BCX6_9ACTN</name>
<dbReference type="Proteomes" id="UP000649179">
    <property type="component" value="Unassembled WGS sequence"/>
</dbReference>
<accession>A0A917BCX6</accession>
<keyword evidence="3" id="KW-1185">Reference proteome</keyword>
<feature type="chain" id="PRO_5037041717" evidence="1">
    <location>
        <begin position="26"/>
        <end position="200"/>
    </location>
</feature>
<evidence type="ECO:0000313" key="3">
    <source>
        <dbReference type="Proteomes" id="UP000649179"/>
    </source>
</evidence>
<gene>
    <name evidence="2" type="ORF">GCM10011519_08720</name>
</gene>
<organism evidence="2 3">
    <name type="scientific">Marmoricola endophyticus</name>
    <dbReference type="NCBI Taxonomy" id="2040280"/>
    <lineage>
        <taxon>Bacteria</taxon>
        <taxon>Bacillati</taxon>
        <taxon>Actinomycetota</taxon>
        <taxon>Actinomycetes</taxon>
        <taxon>Propionibacteriales</taxon>
        <taxon>Nocardioidaceae</taxon>
        <taxon>Marmoricola</taxon>
    </lineage>
</organism>
<dbReference type="AlphaFoldDB" id="A0A917BCX6"/>
<proteinExistence type="predicted"/>
<evidence type="ECO:0000313" key="2">
    <source>
        <dbReference type="EMBL" id="GGF37437.1"/>
    </source>
</evidence>
<dbReference type="RefSeq" id="WP_188778561.1">
    <property type="nucleotide sequence ID" value="NZ_BMKQ01000001.1"/>
</dbReference>